<evidence type="ECO:0000313" key="8">
    <source>
        <dbReference type="Proteomes" id="UP000237073"/>
    </source>
</evidence>
<feature type="chain" id="PRO_5015141642" description="Mucoidy inhibitor MuiA family protein" evidence="3">
    <location>
        <begin position="22"/>
        <end position="536"/>
    </location>
</feature>
<feature type="domain" description="DUF4140" evidence="5">
    <location>
        <begin position="33"/>
        <end position="128"/>
    </location>
</feature>
<feature type="coiled-coil region" evidence="1">
    <location>
        <begin position="92"/>
        <end position="186"/>
    </location>
</feature>
<dbReference type="InterPro" id="IPR025554">
    <property type="entry name" value="DUF4140"/>
</dbReference>
<dbReference type="NCBIfam" id="TIGR02231">
    <property type="entry name" value="mucoidy inhibitor MuiA family protein"/>
    <property type="match status" value="1"/>
</dbReference>
<accession>A0A2P5GTA1</accession>
<keyword evidence="3" id="KW-0732">Signal</keyword>
<evidence type="ECO:0000256" key="2">
    <source>
        <dbReference type="SAM" id="MobiDB-lite"/>
    </source>
</evidence>
<evidence type="ECO:0000259" key="4">
    <source>
        <dbReference type="Pfam" id="PF13598"/>
    </source>
</evidence>
<dbReference type="InterPro" id="IPR011935">
    <property type="entry name" value="CHP02231"/>
</dbReference>
<evidence type="ECO:0000256" key="1">
    <source>
        <dbReference type="SAM" id="Coils"/>
    </source>
</evidence>
<proteinExistence type="predicted"/>
<gene>
    <name evidence="7" type="ORF">CHU32_06020</name>
    <name evidence="6" type="ORF">CHU33_06005</name>
</gene>
<dbReference type="InterPro" id="IPR037291">
    <property type="entry name" value="DUF4139"/>
</dbReference>
<name>A0A2P5GTA1_9ENTR</name>
<evidence type="ECO:0000259" key="5">
    <source>
        <dbReference type="Pfam" id="PF13600"/>
    </source>
</evidence>
<comment type="caution">
    <text evidence="7">The sequence shown here is derived from an EMBL/GenBank/DDBJ whole genome shotgun (WGS) entry which is preliminary data.</text>
</comment>
<evidence type="ECO:0008006" key="10">
    <source>
        <dbReference type="Google" id="ProtNLM"/>
    </source>
</evidence>
<dbReference type="AlphaFoldDB" id="A0A2P5GTA1"/>
<dbReference type="RefSeq" id="WP_103675178.1">
    <property type="nucleotide sequence ID" value="NZ_PQGD01000004.1"/>
</dbReference>
<dbReference type="Proteomes" id="UP000247005">
    <property type="component" value="Unassembled WGS sequence"/>
</dbReference>
<organism evidence="7 9">
    <name type="scientific">Superficieibacter electus</name>
    <dbReference type="NCBI Taxonomy" id="2022662"/>
    <lineage>
        <taxon>Bacteria</taxon>
        <taxon>Pseudomonadati</taxon>
        <taxon>Pseudomonadota</taxon>
        <taxon>Gammaproteobacteria</taxon>
        <taxon>Enterobacterales</taxon>
        <taxon>Enterobacteriaceae</taxon>
        <taxon>Superficieibacter</taxon>
    </lineage>
</organism>
<dbReference type="Pfam" id="PF13600">
    <property type="entry name" value="DUF4140"/>
    <property type="match status" value="1"/>
</dbReference>
<evidence type="ECO:0000313" key="6">
    <source>
        <dbReference type="EMBL" id="POP46310.1"/>
    </source>
</evidence>
<evidence type="ECO:0000313" key="9">
    <source>
        <dbReference type="Proteomes" id="UP000247005"/>
    </source>
</evidence>
<dbReference type="Pfam" id="PF13598">
    <property type="entry name" value="DUF4139"/>
    <property type="match status" value="1"/>
</dbReference>
<protein>
    <recommendedName>
        <fullName evidence="10">Mucoidy inhibitor MuiA family protein</fullName>
    </recommendedName>
</protein>
<dbReference type="EMBL" id="PQGE01000004">
    <property type="protein sequence ID" value="POP46310.1"/>
    <property type="molecule type" value="Genomic_DNA"/>
</dbReference>
<feature type="signal peptide" evidence="3">
    <location>
        <begin position="1"/>
        <end position="21"/>
    </location>
</feature>
<feature type="compositionally biased region" description="Polar residues" evidence="2">
    <location>
        <begin position="324"/>
        <end position="333"/>
    </location>
</feature>
<feature type="domain" description="DUF4139" evidence="4">
    <location>
        <begin position="215"/>
        <end position="529"/>
    </location>
</feature>
<dbReference type="Proteomes" id="UP000237073">
    <property type="component" value="Unassembled WGS sequence"/>
</dbReference>
<evidence type="ECO:0000313" key="7">
    <source>
        <dbReference type="EMBL" id="POP49780.1"/>
    </source>
</evidence>
<sequence>MLKLLPLTLLLSGASVFSVHAAQFTQDVKLTSATLFLSAAEMNGTSEINLPAGQSEIIFTHLAKNVDYQSINVMMDHDVQILSSSLRTVLAQNDETATLTQLQKRIADAELEVSRLNARKESIAAQLLVLENNQTLSGKDKAVSAADVAKYLQLVQEKNDTLLTARAELDNQIKVKTQEIAELRKQNQDDRPDSLTENQIVVKVFTPAPVTSQATVSYITPLARWTPAYDVRASAINQPVTLVYKARIQQHTGLNWENIALTLSTVRPDTWLTSQTLEPQYIGLPSPKDKGFMSGSLRIAASPSEKGSADGASSLSTRSRKVQPENSVGNHQDFTGASYTLSLPWNIESDNIPRTVALKEQKINGKFRYYAVPKINPSAFLQVQVADWETLDLIPGESQIFFANNKTGNGYLEAPEEGKTLDITLQQDTKIIIQRREMLKKANVVSFFDNDAVRNFSYTLNVKNSYAQPVDLTVVDQIPVSTTSDIVIEKAQLGGAQLDKETGNVEWTLHLNARENRKIPFSYSVKYPKNARVTGL</sequence>
<dbReference type="PANTHER" id="PTHR31005:SF8">
    <property type="entry name" value="DUF4139 DOMAIN-CONTAINING PROTEIN"/>
    <property type="match status" value="1"/>
</dbReference>
<dbReference type="OrthoDB" id="9777444at2"/>
<keyword evidence="1" id="KW-0175">Coiled coil</keyword>
<evidence type="ECO:0000256" key="3">
    <source>
        <dbReference type="SAM" id="SignalP"/>
    </source>
</evidence>
<feature type="region of interest" description="Disordered" evidence="2">
    <location>
        <begin position="302"/>
        <end position="333"/>
    </location>
</feature>
<dbReference type="PANTHER" id="PTHR31005">
    <property type="entry name" value="DUF4139 DOMAIN-CONTAINING PROTEIN"/>
    <property type="match status" value="1"/>
</dbReference>
<keyword evidence="8" id="KW-1185">Reference proteome</keyword>
<reference evidence="8 9" key="1">
    <citation type="submission" date="2018-01" db="EMBL/GenBank/DDBJ databases">
        <title>Superficieibacter electus gen. nov., sp. nov., an extended-spectrum beta-lactamase possessing member of the Enterobacteriaceae family, isolated from intensive care unit surfaces.</title>
        <authorList>
            <person name="Potter R.F."/>
            <person name="D'Souza A.W."/>
        </authorList>
    </citation>
    <scope>NUCLEOTIDE SEQUENCE [LARGE SCALE GENOMIC DNA]</scope>
    <source>
        <strain evidence="7 9">BP-1</strain>
        <strain evidence="6 8">BP-2</strain>
    </source>
</reference>
<dbReference type="EMBL" id="PQGD01000004">
    <property type="protein sequence ID" value="POP49780.1"/>
    <property type="molecule type" value="Genomic_DNA"/>
</dbReference>